<dbReference type="GO" id="GO:0004314">
    <property type="term" value="F:[acyl-carrier-protein] S-malonyltransferase activity"/>
    <property type="evidence" value="ECO:0007669"/>
    <property type="project" value="UniProtKB-EC"/>
</dbReference>
<dbReference type="Gene3D" id="3.40.366.10">
    <property type="entry name" value="Malonyl-Coenzyme A Acyl Carrier Protein, domain 2"/>
    <property type="match status" value="1"/>
</dbReference>
<keyword evidence="3" id="KW-0808">Transferase</keyword>
<accession>A0A0F9XDC9</accession>
<evidence type="ECO:0000256" key="3">
    <source>
        <dbReference type="ARBA" id="ARBA00022679"/>
    </source>
</evidence>
<dbReference type="EC" id="2.3.1.39" evidence="2"/>
<evidence type="ECO:0000256" key="4">
    <source>
        <dbReference type="ARBA" id="ARBA00023315"/>
    </source>
</evidence>
<dbReference type="PANTHER" id="PTHR42681:SF1">
    <property type="entry name" value="MALONYL-COA-ACYL CARRIER PROTEIN TRANSACYLASE, MITOCHONDRIAL"/>
    <property type="match status" value="1"/>
</dbReference>
<dbReference type="GO" id="GO:0006633">
    <property type="term" value="P:fatty acid biosynthetic process"/>
    <property type="evidence" value="ECO:0007669"/>
    <property type="project" value="TreeGrafter"/>
</dbReference>
<evidence type="ECO:0000313" key="7">
    <source>
        <dbReference type="EMBL" id="KKN97031.1"/>
    </source>
</evidence>
<name>A0A0F9XDC9_9ZZZZ</name>
<dbReference type="InterPro" id="IPR024925">
    <property type="entry name" value="Malonyl_CoA-ACP_transAc"/>
</dbReference>
<dbReference type="InterPro" id="IPR004410">
    <property type="entry name" value="Malonyl_CoA-ACP_transAc_FabD"/>
</dbReference>
<dbReference type="InterPro" id="IPR001227">
    <property type="entry name" value="Ac_transferase_dom_sf"/>
</dbReference>
<dbReference type="GO" id="GO:0005829">
    <property type="term" value="C:cytosol"/>
    <property type="evidence" value="ECO:0007669"/>
    <property type="project" value="TreeGrafter"/>
</dbReference>
<evidence type="ECO:0000256" key="5">
    <source>
        <dbReference type="ARBA" id="ARBA00048462"/>
    </source>
</evidence>
<dbReference type="PANTHER" id="PTHR42681">
    <property type="entry name" value="MALONYL-COA-ACYL CARRIER PROTEIN TRANSACYLASE, MITOCHONDRIAL"/>
    <property type="match status" value="1"/>
</dbReference>
<dbReference type="InterPro" id="IPR050858">
    <property type="entry name" value="Mal-CoA-ACP_Trans/PKS_FabD"/>
</dbReference>
<dbReference type="InterPro" id="IPR014043">
    <property type="entry name" value="Acyl_transferase_dom"/>
</dbReference>
<dbReference type="NCBIfam" id="TIGR00128">
    <property type="entry name" value="fabD"/>
    <property type="match status" value="1"/>
</dbReference>
<dbReference type="AlphaFoldDB" id="A0A0F9XDC9"/>
<feature type="domain" description="Malonyl-CoA:ACP transacylase (MAT)" evidence="6">
    <location>
        <begin position="1"/>
        <end position="285"/>
    </location>
</feature>
<dbReference type="SUPFAM" id="SSF52151">
    <property type="entry name" value="FabD/lysophospholipase-like"/>
    <property type="match status" value="1"/>
</dbReference>
<comment type="caution">
    <text evidence="7">The sequence shown here is derived from an EMBL/GenBank/DDBJ whole genome shotgun (WGS) entry which is preliminary data.</text>
</comment>
<comment type="catalytic activity">
    <reaction evidence="5">
        <text>holo-[ACP] + malonyl-CoA = malonyl-[ACP] + CoA</text>
        <dbReference type="Rhea" id="RHEA:41792"/>
        <dbReference type="Rhea" id="RHEA-COMP:9623"/>
        <dbReference type="Rhea" id="RHEA-COMP:9685"/>
        <dbReference type="ChEBI" id="CHEBI:57287"/>
        <dbReference type="ChEBI" id="CHEBI:57384"/>
        <dbReference type="ChEBI" id="CHEBI:64479"/>
        <dbReference type="ChEBI" id="CHEBI:78449"/>
        <dbReference type="EC" id="2.3.1.39"/>
    </reaction>
</comment>
<keyword evidence="4" id="KW-0012">Acyltransferase</keyword>
<dbReference type="FunFam" id="3.30.70.250:FF:000001">
    <property type="entry name" value="Malonyl CoA-acyl carrier protein transacylase"/>
    <property type="match status" value="1"/>
</dbReference>
<evidence type="ECO:0000256" key="2">
    <source>
        <dbReference type="ARBA" id="ARBA00013258"/>
    </source>
</evidence>
<comment type="similarity">
    <text evidence="1">Belongs to the FabD family.</text>
</comment>
<organism evidence="7">
    <name type="scientific">marine sediment metagenome</name>
    <dbReference type="NCBI Taxonomy" id="412755"/>
    <lineage>
        <taxon>unclassified sequences</taxon>
        <taxon>metagenomes</taxon>
        <taxon>ecological metagenomes</taxon>
    </lineage>
</organism>
<dbReference type="Gene3D" id="3.30.70.250">
    <property type="entry name" value="Malonyl-CoA ACP transacylase, ACP-binding"/>
    <property type="match status" value="1"/>
</dbReference>
<gene>
    <name evidence="7" type="ORF">LCGC14_0162820</name>
</gene>
<evidence type="ECO:0000256" key="1">
    <source>
        <dbReference type="ARBA" id="ARBA00008217"/>
    </source>
</evidence>
<dbReference type="Pfam" id="PF00698">
    <property type="entry name" value="Acyl_transf_1"/>
    <property type="match status" value="1"/>
</dbReference>
<dbReference type="EMBL" id="LAZR01000061">
    <property type="protein sequence ID" value="KKN97031.1"/>
    <property type="molecule type" value="Genomic_DNA"/>
</dbReference>
<dbReference type="InterPro" id="IPR016035">
    <property type="entry name" value="Acyl_Trfase/lysoPLipase"/>
</dbReference>
<dbReference type="SUPFAM" id="SSF55048">
    <property type="entry name" value="Probable ACP-binding domain of malonyl-CoA ACP transacylase"/>
    <property type="match status" value="1"/>
</dbReference>
<sequence>MGKDLYDASAAARDLFDRAEAASGLPLKTLCFEGPEERLNRTDVAQPAIFTVSAVLLDTLRQSPDAPAPDVAAGLSLGEYTALYAAGAMDFETGVKLVAKRGELMQQAATATPSGMVCVLGLDEAKAEELCQAAAEGQVLTCANFNCPGQIVLSGQADACERAAQLAKRFGASGAVALNVAGAFHSALMAPAAEQFQPVLAEVDFAVPAVPVVANVDAAPYADASQIEQKLLSQLTSPVRWQQSMEYLLEAGAQSLYEIGPGRVLAGLMRRIDRKMKVANLNTHRAVEGLVDQPTG</sequence>
<reference evidence="7" key="1">
    <citation type="journal article" date="2015" name="Nature">
        <title>Complex archaea that bridge the gap between prokaryotes and eukaryotes.</title>
        <authorList>
            <person name="Spang A."/>
            <person name="Saw J.H."/>
            <person name="Jorgensen S.L."/>
            <person name="Zaremba-Niedzwiedzka K."/>
            <person name="Martijn J."/>
            <person name="Lind A.E."/>
            <person name="van Eijk R."/>
            <person name="Schleper C."/>
            <person name="Guy L."/>
            <person name="Ettema T.J."/>
        </authorList>
    </citation>
    <scope>NUCLEOTIDE SEQUENCE</scope>
</reference>
<dbReference type="PIRSF" id="PIRSF000446">
    <property type="entry name" value="Mct"/>
    <property type="match status" value="1"/>
</dbReference>
<evidence type="ECO:0000259" key="6">
    <source>
        <dbReference type="SMART" id="SM00827"/>
    </source>
</evidence>
<dbReference type="InterPro" id="IPR016036">
    <property type="entry name" value="Malonyl_transacylase_ACP-bd"/>
</dbReference>
<protein>
    <recommendedName>
        <fullName evidence="2">[acyl-carrier-protein] S-malonyltransferase</fullName>
        <ecNumber evidence="2">2.3.1.39</ecNumber>
    </recommendedName>
</protein>
<proteinExistence type="inferred from homology"/>
<dbReference type="SMART" id="SM00827">
    <property type="entry name" value="PKS_AT"/>
    <property type="match status" value="1"/>
</dbReference>